<dbReference type="EMBL" id="FQ790293">
    <property type="protein sequence ID" value="CCD48550.1"/>
    <property type="molecule type" value="Genomic_DNA"/>
</dbReference>
<protein>
    <submittedName>
        <fullName evidence="2">Uncharacterized protein</fullName>
    </submittedName>
</protein>
<feature type="compositionally biased region" description="Polar residues" evidence="1">
    <location>
        <begin position="39"/>
        <end position="55"/>
    </location>
</feature>
<evidence type="ECO:0000313" key="3">
    <source>
        <dbReference type="Proteomes" id="UP000008177"/>
    </source>
</evidence>
<organism evidence="2 3">
    <name type="scientific">Botryotinia fuckeliana (strain T4)</name>
    <name type="common">Noble rot fungus</name>
    <name type="synonym">Botrytis cinerea</name>
    <dbReference type="NCBI Taxonomy" id="999810"/>
    <lineage>
        <taxon>Eukaryota</taxon>
        <taxon>Fungi</taxon>
        <taxon>Dikarya</taxon>
        <taxon>Ascomycota</taxon>
        <taxon>Pezizomycotina</taxon>
        <taxon>Leotiomycetes</taxon>
        <taxon>Helotiales</taxon>
        <taxon>Sclerotiniaceae</taxon>
        <taxon>Botrytis</taxon>
    </lineage>
</organism>
<accession>G2Y7E8</accession>
<evidence type="ECO:0000313" key="2">
    <source>
        <dbReference type="EMBL" id="CCD48550.1"/>
    </source>
</evidence>
<gene>
    <name evidence="2" type="ORF">BofuT4_uP109340.1</name>
</gene>
<name>G2Y7E8_BOTF4</name>
<dbReference type="HOGENOM" id="CLU_3032085_0_0_1"/>
<dbReference type="InParanoid" id="G2Y7E8"/>
<sequence length="55" mass="6361">MTAILFPVQGTKRKNNHKWQNLAAPREGREEKPRDGIFSDSNQACYHSTTRPYLT</sequence>
<feature type="region of interest" description="Disordered" evidence="1">
    <location>
        <begin position="24"/>
        <end position="55"/>
    </location>
</feature>
<dbReference type="Proteomes" id="UP000008177">
    <property type="component" value="Unplaced contigs"/>
</dbReference>
<dbReference type="AlphaFoldDB" id="G2Y7E8"/>
<feature type="compositionally biased region" description="Basic and acidic residues" evidence="1">
    <location>
        <begin position="26"/>
        <end position="37"/>
    </location>
</feature>
<reference evidence="3" key="1">
    <citation type="journal article" date="2011" name="PLoS Genet.">
        <title>Genomic analysis of the necrotrophic fungal pathogens Sclerotinia sclerotiorum and Botrytis cinerea.</title>
        <authorList>
            <person name="Amselem J."/>
            <person name="Cuomo C.A."/>
            <person name="van Kan J.A."/>
            <person name="Viaud M."/>
            <person name="Benito E.P."/>
            <person name="Couloux A."/>
            <person name="Coutinho P.M."/>
            <person name="de Vries R.P."/>
            <person name="Dyer P.S."/>
            <person name="Fillinger S."/>
            <person name="Fournier E."/>
            <person name="Gout L."/>
            <person name="Hahn M."/>
            <person name="Kohn L."/>
            <person name="Lapalu N."/>
            <person name="Plummer K.M."/>
            <person name="Pradier J.M."/>
            <person name="Quevillon E."/>
            <person name="Sharon A."/>
            <person name="Simon A."/>
            <person name="ten Have A."/>
            <person name="Tudzynski B."/>
            <person name="Tudzynski P."/>
            <person name="Wincker P."/>
            <person name="Andrew M."/>
            <person name="Anthouard V."/>
            <person name="Beever R.E."/>
            <person name="Beffa R."/>
            <person name="Benoit I."/>
            <person name="Bouzid O."/>
            <person name="Brault B."/>
            <person name="Chen Z."/>
            <person name="Choquer M."/>
            <person name="Collemare J."/>
            <person name="Cotton P."/>
            <person name="Danchin E.G."/>
            <person name="Da Silva C."/>
            <person name="Gautier A."/>
            <person name="Giraud C."/>
            <person name="Giraud T."/>
            <person name="Gonzalez C."/>
            <person name="Grossetete S."/>
            <person name="Guldener U."/>
            <person name="Henrissat B."/>
            <person name="Howlett B.J."/>
            <person name="Kodira C."/>
            <person name="Kretschmer M."/>
            <person name="Lappartient A."/>
            <person name="Leroch M."/>
            <person name="Levis C."/>
            <person name="Mauceli E."/>
            <person name="Neuveglise C."/>
            <person name="Oeser B."/>
            <person name="Pearson M."/>
            <person name="Poulain J."/>
            <person name="Poussereau N."/>
            <person name="Quesneville H."/>
            <person name="Rascle C."/>
            <person name="Schumacher J."/>
            <person name="Segurens B."/>
            <person name="Sexton A."/>
            <person name="Silva E."/>
            <person name="Sirven C."/>
            <person name="Soanes D.M."/>
            <person name="Talbot N.J."/>
            <person name="Templeton M."/>
            <person name="Yandava C."/>
            <person name="Yarden O."/>
            <person name="Zeng Q."/>
            <person name="Rollins J.A."/>
            <person name="Lebrun M.H."/>
            <person name="Dickman M."/>
        </authorList>
    </citation>
    <scope>NUCLEOTIDE SEQUENCE [LARGE SCALE GENOMIC DNA]</scope>
    <source>
        <strain evidence="3">T4</strain>
    </source>
</reference>
<evidence type="ECO:0000256" key="1">
    <source>
        <dbReference type="SAM" id="MobiDB-lite"/>
    </source>
</evidence>
<proteinExistence type="predicted"/>